<name>A0A8S9V976_PHYIN</name>
<dbReference type="EMBL" id="JAACNO010000390">
    <property type="protein sequence ID" value="KAF4147942.1"/>
    <property type="molecule type" value="Genomic_DNA"/>
</dbReference>
<reference evidence="1" key="1">
    <citation type="submission" date="2020-03" db="EMBL/GenBank/DDBJ databases">
        <title>Hybrid Assembly of Korean Phytophthora infestans isolates.</title>
        <authorList>
            <person name="Prokchorchik M."/>
            <person name="Lee Y."/>
            <person name="Seo J."/>
            <person name="Cho J.-H."/>
            <person name="Park Y.-E."/>
            <person name="Jang D.-C."/>
            <person name="Im J.-S."/>
            <person name="Choi J.-G."/>
            <person name="Park H.-J."/>
            <person name="Lee G.-B."/>
            <person name="Lee Y.-G."/>
            <person name="Hong S.-Y."/>
            <person name="Cho K."/>
            <person name="Sohn K.H."/>
        </authorList>
    </citation>
    <scope>NUCLEOTIDE SEQUENCE</scope>
    <source>
        <strain evidence="1">KR_2_A2</strain>
    </source>
</reference>
<dbReference type="Proteomes" id="UP000704712">
    <property type="component" value="Unassembled WGS sequence"/>
</dbReference>
<dbReference type="AlphaFoldDB" id="A0A8S9V976"/>
<sequence length="220" mass="25271">MELESVTVLRDKLRKLAVSIITRLGNPFGDKTDDDYNARKLVQDMEDDVASYSQPSNPNSTRFHLSRVDHTAVTDAALAPVLDSAIRPAYADFVIENHKLVKLWKRLLKIPLAEREPSEFREFVQTYSTARDSMCLGQASSPKTFSRLEWYLANTVEDYEQQLVLDGMLMWQVFATWYSDSKSSLWRAELEALLPTSEISCFRIMGHPERFRNLKETVDG</sequence>
<evidence type="ECO:0000313" key="2">
    <source>
        <dbReference type="Proteomes" id="UP000704712"/>
    </source>
</evidence>
<evidence type="ECO:0000313" key="1">
    <source>
        <dbReference type="EMBL" id="KAF4147942.1"/>
    </source>
</evidence>
<proteinExistence type="predicted"/>
<gene>
    <name evidence="1" type="ORF">GN958_ATG02904</name>
</gene>
<organism evidence="1 2">
    <name type="scientific">Phytophthora infestans</name>
    <name type="common">Potato late blight agent</name>
    <name type="synonym">Botrytis infestans</name>
    <dbReference type="NCBI Taxonomy" id="4787"/>
    <lineage>
        <taxon>Eukaryota</taxon>
        <taxon>Sar</taxon>
        <taxon>Stramenopiles</taxon>
        <taxon>Oomycota</taxon>
        <taxon>Peronosporomycetes</taxon>
        <taxon>Peronosporales</taxon>
        <taxon>Peronosporaceae</taxon>
        <taxon>Phytophthora</taxon>
    </lineage>
</organism>
<comment type="caution">
    <text evidence="1">The sequence shown here is derived from an EMBL/GenBank/DDBJ whole genome shotgun (WGS) entry which is preliminary data.</text>
</comment>
<protein>
    <submittedName>
        <fullName evidence="1">Uncharacterized protein</fullName>
    </submittedName>
</protein>
<accession>A0A8S9V976</accession>